<accession>A0A0G0Z553</accession>
<dbReference type="AlphaFoldDB" id="A0A0G0Z553"/>
<gene>
    <name evidence="1" type="ORF">UV07_C0021G0004</name>
</gene>
<dbReference type="Proteomes" id="UP000033986">
    <property type="component" value="Unassembled WGS sequence"/>
</dbReference>
<comment type="caution">
    <text evidence="1">The sequence shown here is derived from an EMBL/GenBank/DDBJ whole genome shotgun (WGS) entry which is preliminary data.</text>
</comment>
<reference evidence="1 2" key="1">
    <citation type="journal article" date="2015" name="Nature">
        <title>rRNA introns, odd ribosomes, and small enigmatic genomes across a large radiation of phyla.</title>
        <authorList>
            <person name="Brown C.T."/>
            <person name="Hug L.A."/>
            <person name="Thomas B.C."/>
            <person name="Sharon I."/>
            <person name="Castelle C.J."/>
            <person name="Singh A."/>
            <person name="Wilkins M.J."/>
            <person name="Williams K.H."/>
            <person name="Banfield J.F."/>
        </authorList>
    </citation>
    <scope>NUCLEOTIDE SEQUENCE [LARGE SCALE GENOMIC DNA]</scope>
</reference>
<sequence>MKRMPAVGKGRRNYDRRVYEEIVKPVKKAAEKAFRKYGLGRPKIIVIKSKARK</sequence>
<protein>
    <submittedName>
        <fullName evidence="1">Uncharacterized protein</fullName>
    </submittedName>
</protein>
<name>A0A0G0Z553_9BACT</name>
<dbReference type="EMBL" id="LCDB01000021">
    <property type="protein sequence ID" value="KKS43842.1"/>
    <property type="molecule type" value="Genomic_DNA"/>
</dbReference>
<evidence type="ECO:0000313" key="2">
    <source>
        <dbReference type="Proteomes" id="UP000033986"/>
    </source>
</evidence>
<proteinExistence type="predicted"/>
<organism evidence="1 2">
    <name type="scientific">Candidatus Azambacteria bacterium GW2011_GWB1_42_17</name>
    <dbReference type="NCBI Taxonomy" id="1618615"/>
    <lineage>
        <taxon>Bacteria</taxon>
        <taxon>Candidatus Azamiibacteriota</taxon>
    </lineage>
</organism>
<evidence type="ECO:0000313" key="1">
    <source>
        <dbReference type="EMBL" id="KKS43842.1"/>
    </source>
</evidence>